<feature type="transmembrane region" description="Helical" evidence="1">
    <location>
        <begin position="28"/>
        <end position="49"/>
    </location>
</feature>
<evidence type="ECO:0000313" key="3">
    <source>
        <dbReference type="Proteomes" id="UP000011185"/>
    </source>
</evidence>
<proteinExistence type="predicted"/>
<keyword evidence="3" id="KW-1185">Reference proteome</keyword>
<dbReference type="HOGENOM" id="CLU_2656207_0_0_1"/>
<dbReference type="AlphaFoldDB" id="L7JUK3"/>
<dbReference type="VEuPathDB" id="MicrosporidiaDB:THOM_2383"/>
<name>L7JUK3_TRAHO</name>
<keyword evidence="1" id="KW-0812">Transmembrane</keyword>
<sequence>MISHSGPEECFVVRGVNRDIYSKKAKKYIGAELFVAITLYLHLKIFFFLQYTGIQLMNLHTNVYFSNNNNSSYYIR</sequence>
<evidence type="ECO:0000313" key="2">
    <source>
        <dbReference type="EMBL" id="ELQ74696.1"/>
    </source>
</evidence>
<dbReference type="InParanoid" id="L7JUK3"/>
<dbReference type="Proteomes" id="UP000011185">
    <property type="component" value="Unassembled WGS sequence"/>
</dbReference>
<keyword evidence="1" id="KW-1133">Transmembrane helix</keyword>
<keyword evidence="1" id="KW-0472">Membrane</keyword>
<gene>
    <name evidence="2" type="ORF">THOM_2383</name>
</gene>
<organism evidence="2 3">
    <name type="scientific">Trachipleistophora hominis</name>
    <name type="common">Microsporidian parasite</name>
    <dbReference type="NCBI Taxonomy" id="72359"/>
    <lineage>
        <taxon>Eukaryota</taxon>
        <taxon>Fungi</taxon>
        <taxon>Fungi incertae sedis</taxon>
        <taxon>Microsporidia</taxon>
        <taxon>Pleistophoridae</taxon>
        <taxon>Trachipleistophora</taxon>
    </lineage>
</organism>
<dbReference type="EMBL" id="JH994030">
    <property type="protein sequence ID" value="ELQ74696.1"/>
    <property type="molecule type" value="Genomic_DNA"/>
</dbReference>
<protein>
    <submittedName>
        <fullName evidence="2">Uncharacterized protein</fullName>
    </submittedName>
</protein>
<accession>L7JUK3</accession>
<reference evidence="2 3" key="1">
    <citation type="journal article" date="2012" name="PLoS Pathog.">
        <title>The genome of the obligate intracellular parasite Trachipleistophora hominis: new insights into microsporidian genome dynamics and reductive evolution.</title>
        <authorList>
            <person name="Heinz E."/>
            <person name="Williams T.A."/>
            <person name="Nakjang S."/>
            <person name="Noel C.J."/>
            <person name="Swan D.C."/>
            <person name="Goldberg A.V."/>
            <person name="Harris S.R."/>
            <person name="Weinmaier T."/>
            <person name="Markert S."/>
            <person name="Becher D."/>
            <person name="Bernhardt J."/>
            <person name="Dagan T."/>
            <person name="Hacker C."/>
            <person name="Lucocq J.M."/>
            <person name="Schweder T."/>
            <person name="Rattei T."/>
            <person name="Hall N."/>
            <person name="Hirt R.P."/>
            <person name="Embley T.M."/>
        </authorList>
    </citation>
    <scope>NUCLEOTIDE SEQUENCE [LARGE SCALE GENOMIC DNA]</scope>
</reference>
<evidence type="ECO:0000256" key="1">
    <source>
        <dbReference type="SAM" id="Phobius"/>
    </source>
</evidence>